<reference evidence="3" key="1">
    <citation type="submission" date="2020-11" db="EMBL/GenBank/DDBJ databases">
        <title>Whole-genome analyses of Nonomuraea sp. K274.</title>
        <authorList>
            <person name="Veyisoglu A."/>
        </authorList>
    </citation>
    <scope>NUCLEOTIDE SEQUENCE</scope>
    <source>
        <strain evidence="3">K274</strain>
    </source>
</reference>
<evidence type="ECO:0000259" key="2">
    <source>
        <dbReference type="Pfam" id="PF01609"/>
    </source>
</evidence>
<dbReference type="GO" id="GO:0003677">
    <property type="term" value="F:DNA binding"/>
    <property type="evidence" value="ECO:0007669"/>
    <property type="project" value="InterPro"/>
</dbReference>
<evidence type="ECO:0000256" key="1">
    <source>
        <dbReference type="SAM" id="MobiDB-lite"/>
    </source>
</evidence>
<dbReference type="RefSeq" id="WP_195893931.1">
    <property type="nucleotide sequence ID" value="NZ_JADOGI010000007.1"/>
</dbReference>
<dbReference type="NCBIfam" id="NF033559">
    <property type="entry name" value="transpos_IS1634"/>
    <property type="match status" value="1"/>
</dbReference>
<dbReference type="SUPFAM" id="SSF53098">
    <property type="entry name" value="Ribonuclease H-like"/>
    <property type="match status" value="1"/>
</dbReference>
<evidence type="ECO:0000313" key="3">
    <source>
        <dbReference type="EMBL" id="MBF8184943.1"/>
    </source>
</evidence>
<accession>A0A931EZ94</accession>
<dbReference type="EMBL" id="JADOGI010000007">
    <property type="protein sequence ID" value="MBF8184943.1"/>
    <property type="molecule type" value="Genomic_DNA"/>
</dbReference>
<dbReference type="Proteomes" id="UP000605361">
    <property type="component" value="Unassembled WGS sequence"/>
</dbReference>
<dbReference type="InterPro" id="IPR002559">
    <property type="entry name" value="Transposase_11"/>
</dbReference>
<keyword evidence="4" id="KW-1185">Reference proteome</keyword>
<sequence length="588" mass="66647">MYVKTTKRENKSGTVRYLHLAHNEWDPVKGRAVPKVLFTFGREDELDREAVRRLVASLSRLLEPGEALAATTASDLEFTSSVPFGGSYVLDHLWRRLKIDQIVGRVGQPKRGRRRNMTTTERVLFGLVANRALAPSSKLAAADWITHDVHIDGLPGTDDDACYRAMDWLHEVKDDLEKQVFDEVANLLNLEVDLLFFDTTSTYFELGHADEPVARDEHGERVPDRETDRETDREAGDEAGDGQESRAAGFRTYGNSKDSRDDLPQIVIGMAVTRDGIPVRCWCWPGNASDQRLIRQVKDEMRDWTLSKIVWVTDRGFSSAENRRYLRQGDHQYIIGEKLRSGSAEVKAALSRQGRYTDISGNMRIKEVRISDTDRFVICHNPEAAERDRRMREQLIAQLIAQLTDLIDGSDAVSEFQRGELRGKIAAKPGLNRYLRATPAGKLRVDTAKVKAEENLDGKYLLRCGDPHLSAEDIALGYKQLLEVERGWRDMKQIIDLRPVYHRLEERIRAHVILCWLALLLIRIIETTTGSTWLACRRDLDRLHLGAFTGPAGLFRQVTALTKAQRDLLAKLAVPVPKQVIDLQPAAR</sequence>
<dbReference type="PANTHER" id="PTHR34614:SF2">
    <property type="entry name" value="TRANSPOSASE IS4-LIKE DOMAIN-CONTAINING PROTEIN"/>
    <property type="match status" value="1"/>
</dbReference>
<evidence type="ECO:0000313" key="4">
    <source>
        <dbReference type="Proteomes" id="UP000605361"/>
    </source>
</evidence>
<protein>
    <submittedName>
        <fullName evidence="3">IS1634 family transposase</fullName>
    </submittedName>
</protein>
<dbReference type="InterPro" id="IPR012337">
    <property type="entry name" value="RNaseH-like_sf"/>
</dbReference>
<feature type="compositionally biased region" description="Basic and acidic residues" evidence="1">
    <location>
        <begin position="208"/>
        <end position="236"/>
    </location>
</feature>
<dbReference type="PANTHER" id="PTHR34614">
    <property type="match status" value="1"/>
</dbReference>
<dbReference type="InterPro" id="IPR047654">
    <property type="entry name" value="IS1634_transpos"/>
</dbReference>
<feature type="domain" description="Transposase IS4-like" evidence="2">
    <location>
        <begin position="250"/>
        <end position="521"/>
    </location>
</feature>
<comment type="caution">
    <text evidence="3">The sequence shown here is derived from an EMBL/GenBank/DDBJ whole genome shotgun (WGS) entry which is preliminary data.</text>
</comment>
<gene>
    <name evidence="3" type="ORF">ITP53_04150</name>
</gene>
<feature type="region of interest" description="Disordered" evidence="1">
    <location>
        <begin position="208"/>
        <end position="257"/>
    </location>
</feature>
<dbReference type="AlphaFoldDB" id="A0A931EZ94"/>
<dbReference type="GO" id="GO:0004803">
    <property type="term" value="F:transposase activity"/>
    <property type="evidence" value="ECO:0007669"/>
    <property type="project" value="InterPro"/>
</dbReference>
<proteinExistence type="predicted"/>
<organism evidence="3 4">
    <name type="scientific">Nonomuraea cypriaca</name>
    <dbReference type="NCBI Taxonomy" id="1187855"/>
    <lineage>
        <taxon>Bacteria</taxon>
        <taxon>Bacillati</taxon>
        <taxon>Actinomycetota</taxon>
        <taxon>Actinomycetes</taxon>
        <taxon>Streptosporangiales</taxon>
        <taxon>Streptosporangiaceae</taxon>
        <taxon>Nonomuraea</taxon>
    </lineage>
</organism>
<dbReference type="GO" id="GO:0006313">
    <property type="term" value="P:DNA transposition"/>
    <property type="evidence" value="ECO:0007669"/>
    <property type="project" value="InterPro"/>
</dbReference>
<name>A0A931EZ94_9ACTN</name>
<dbReference type="Pfam" id="PF01609">
    <property type="entry name" value="DDE_Tnp_1"/>
    <property type="match status" value="1"/>
</dbReference>